<dbReference type="Proteomes" id="UP000254424">
    <property type="component" value="Unassembled WGS sequence"/>
</dbReference>
<protein>
    <submittedName>
        <fullName evidence="1">Uncharacterized protein</fullName>
    </submittedName>
</protein>
<name>A0A380YKJ6_9BACE</name>
<sequence length="76" mass="8570">MRRYIFNNQNIGSCFDIDIISNGRAVDLITITDSCLLINPTILTNVSARNNGRKTMLDKEPPFNISTIDIKIEVVE</sequence>
<dbReference type="EMBL" id="UFSX01000001">
    <property type="protein sequence ID" value="SUV29037.1"/>
    <property type="molecule type" value="Genomic_DNA"/>
</dbReference>
<evidence type="ECO:0000313" key="2">
    <source>
        <dbReference type="Proteomes" id="UP000254424"/>
    </source>
</evidence>
<reference evidence="1 2" key="1">
    <citation type="submission" date="2018-06" db="EMBL/GenBank/DDBJ databases">
        <authorList>
            <consortium name="Pathogen Informatics"/>
            <person name="Doyle S."/>
        </authorList>
    </citation>
    <scope>NUCLEOTIDE SEQUENCE [LARGE SCALE GENOMIC DNA]</scope>
    <source>
        <strain evidence="1 2">NCTC11155</strain>
    </source>
</reference>
<proteinExistence type="predicted"/>
<accession>A0A380YKJ6</accession>
<evidence type="ECO:0000313" key="1">
    <source>
        <dbReference type="EMBL" id="SUV29037.1"/>
    </source>
</evidence>
<gene>
    <name evidence="1" type="ORF">NCTC11155_01004</name>
</gene>
<dbReference type="AlphaFoldDB" id="A0A380YKJ6"/>
<organism evidence="1 2">
    <name type="scientific">Bacteroides eggerthii</name>
    <dbReference type="NCBI Taxonomy" id="28111"/>
    <lineage>
        <taxon>Bacteria</taxon>
        <taxon>Pseudomonadati</taxon>
        <taxon>Bacteroidota</taxon>
        <taxon>Bacteroidia</taxon>
        <taxon>Bacteroidales</taxon>
        <taxon>Bacteroidaceae</taxon>
        <taxon>Bacteroides</taxon>
    </lineage>
</organism>